<name>A6J6X0_RAT</name>
<feature type="transmembrane region" description="Helical" evidence="1">
    <location>
        <begin position="6"/>
        <end position="27"/>
    </location>
</feature>
<protein>
    <submittedName>
        <fullName evidence="2">RCG44201</fullName>
    </submittedName>
</protein>
<gene>
    <name evidence="2" type="ORF">rCG_44201</name>
</gene>
<evidence type="ECO:0000256" key="1">
    <source>
        <dbReference type="SAM" id="Phobius"/>
    </source>
</evidence>
<keyword evidence="1" id="KW-0472">Membrane</keyword>
<evidence type="ECO:0000313" key="2">
    <source>
        <dbReference type="EMBL" id="EDL98120.1"/>
    </source>
</evidence>
<dbReference type="EMBL" id="CH473977">
    <property type="protein sequence ID" value="EDL98120.1"/>
    <property type="molecule type" value="Genomic_DNA"/>
</dbReference>
<keyword evidence="1" id="KW-1133">Transmembrane helix</keyword>
<reference evidence="3" key="1">
    <citation type="submission" date="2005-09" db="EMBL/GenBank/DDBJ databases">
        <authorList>
            <person name="Mural R.J."/>
            <person name="Li P.W."/>
            <person name="Adams M.D."/>
            <person name="Amanatides P.G."/>
            <person name="Baden-Tillson H."/>
            <person name="Barnstead M."/>
            <person name="Chin S.H."/>
            <person name="Dew I."/>
            <person name="Evans C.A."/>
            <person name="Ferriera S."/>
            <person name="Flanigan M."/>
            <person name="Fosler C."/>
            <person name="Glodek A."/>
            <person name="Gu Z."/>
            <person name="Holt R.A."/>
            <person name="Jennings D."/>
            <person name="Kraft C.L."/>
            <person name="Lu F."/>
            <person name="Nguyen T."/>
            <person name="Nusskern D.R."/>
            <person name="Pfannkoch C.M."/>
            <person name="Sitter C."/>
            <person name="Sutton G.G."/>
            <person name="Venter J.C."/>
            <person name="Wang Z."/>
            <person name="Woodage T."/>
            <person name="Zheng X.H."/>
            <person name="Zhong F."/>
        </authorList>
    </citation>
    <scope>NUCLEOTIDE SEQUENCE [LARGE SCALE GENOMIC DNA]</scope>
    <source>
        <strain>BN</strain>
        <strain evidence="3">Sprague-Dawley</strain>
    </source>
</reference>
<sequence>MGSLILYHCLLEVSNLLLVCFLFHKGLQLKDCLRPRRESCMDVLGKKIGTVKGLQIFRDGLDAYCCLK</sequence>
<dbReference type="AlphaFoldDB" id="A6J6X0"/>
<proteinExistence type="predicted"/>
<keyword evidence="1" id="KW-0812">Transmembrane</keyword>
<evidence type="ECO:0000313" key="3">
    <source>
        <dbReference type="Proteomes" id="UP000234681"/>
    </source>
</evidence>
<accession>A6J6X0</accession>
<organism evidence="2 3">
    <name type="scientific">Rattus norvegicus</name>
    <name type="common">Rat</name>
    <dbReference type="NCBI Taxonomy" id="10116"/>
    <lineage>
        <taxon>Eukaryota</taxon>
        <taxon>Metazoa</taxon>
        <taxon>Chordata</taxon>
        <taxon>Craniata</taxon>
        <taxon>Vertebrata</taxon>
        <taxon>Euteleostomi</taxon>
        <taxon>Mammalia</taxon>
        <taxon>Eutheria</taxon>
        <taxon>Euarchontoglires</taxon>
        <taxon>Glires</taxon>
        <taxon>Rodentia</taxon>
        <taxon>Myomorpha</taxon>
        <taxon>Muroidea</taxon>
        <taxon>Muridae</taxon>
        <taxon>Murinae</taxon>
        <taxon>Rattus</taxon>
    </lineage>
</organism>
<dbReference type="Proteomes" id="UP000234681">
    <property type="component" value="Chromosome 17"/>
</dbReference>